<dbReference type="InterPro" id="IPR002201">
    <property type="entry name" value="Glyco_trans_9"/>
</dbReference>
<dbReference type="Gene3D" id="3.40.50.2000">
    <property type="entry name" value="Glycogen Phosphorylase B"/>
    <property type="match status" value="2"/>
</dbReference>
<dbReference type="AlphaFoldDB" id="A0A0S7WRZ8"/>
<name>A0A0S7WRZ8_UNCT6</name>
<evidence type="ECO:0000256" key="3">
    <source>
        <dbReference type="ARBA" id="ARBA00043995"/>
    </source>
</evidence>
<organism evidence="6 7">
    <name type="scientific">candidate division TA06 bacterium DG_24</name>
    <dbReference type="NCBI Taxonomy" id="1703770"/>
    <lineage>
        <taxon>Bacteria</taxon>
        <taxon>Bacteria division TA06</taxon>
    </lineage>
</organism>
<dbReference type="InterPro" id="IPR011910">
    <property type="entry name" value="RfaF"/>
</dbReference>
<protein>
    <recommendedName>
        <fullName evidence="4">lipopolysaccharide heptosyltransferase II</fullName>
        <ecNumber evidence="4">2.4.99.24</ecNumber>
    </recommendedName>
</protein>
<dbReference type="Pfam" id="PF01075">
    <property type="entry name" value="Glyco_transf_9"/>
    <property type="match status" value="1"/>
</dbReference>
<dbReference type="PATRIC" id="fig|1703770.3.peg.1039"/>
<evidence type="ECO:0000256" key="5">
    <source>
        <dbReference type="ARBA" id="ARBA00047503"/>
    </source>
</evidence>
<dbReference type="PANTHER" id="PTHR30160">
    <property type="entry name" value="TETRAACYLDISACCHARIDE 4'-KINASE-RELATED"/>
    <property type="match status" value="1"/>
</dbReference>
<reference evidence="6 7" key="1">
    <citation type="journal article" date="2015" name="Microbiome">
        <title>Genomic resolution of linkages in carbon, nitrogen, and sulfur cycling among widespread estuary sediment bacteria.</title>
        <authorList>
            <person name="Baker B.J."/>
            <person name="Lazar C.S."/>
            <person name="Teske A.P."/>
            <person name="Dick G.J."/>
        </authorList>
    </citation>
    <scope>NUCLEOTIDE SEQUENCE [LARGE SCALE GENOMIC DNA]</scope>
    <source>
        <strain evidence="6">DG_24</strain>
    </source>
</reference>
<evidence type="ECO:0000313" key="7">
    <source>
        <dbReference type="Proteomes" id="UP000052008"/>
    </source>
</evidence>
<dbReference type="GO" id="GO:0005829">
    <property type="term" value="C:cytosol"/>
    <property type="evidence" value="ECO:0007669"/>
    <property type="project" value="TreeGrafter"/>
</dbReference>
<dbReference type="SUPFAM" id="SSF53756">
    <property type="entry name" value="UDP-Glycosyltransferase/glycogen phosphorylase"/>
    <property type="match status" value="1"/>
</dbReference>
<evidence type="ECO:0000256" key="2">
    <source>
        <dbReference type="ARBA" id="ARBA00022679"/>
    </source>
</evidence>
<accession>A0A0S7WRZ8</accession>
<evidence type="ECO:0000256" key="1">
    <source>
        <dbReference type="ARBA" id="ARBA00022676"/>
    </source>
</evidence>
<dbReference type="GO" id="GO:0008713">
    <property type="term" value="F:ADP-heptose-lipopolysaccharide heptosyltransferase activity"/>
    <property type="evidence" value="ECO:0007669"/>
    <property type="project" value="UniProtKB-EC"/>
</dbReference>
<dbReference type="GO" id="GO:0009244">
    <property type="term" value="P:lipopolysaccharide core region biosynthetic process"/>
    <property type="evidence" value="ECO:0007669"/>
    <property type="project" value="TreeGrafter"/>
</dbReference>
<comment type="caution">
    <text evidence="6">The sequence shown here is derived from an EMBL/GenBank/DDBJ whole genome shotgun (WGS) entry which is preliminary data.</text>
</comment>
<dbReference type="InterPro" id="IPR051199">
    <property type="entry name" value="LPS_LOS_Heptosyltrfase"/>
</dbReference>
<proteinExistence type="inferred from homology"/>
<sequence>MMERTGLSKLPERIEAARGSRAVRVAVRVPNWIGDAVLSTSVLGALGEALSDAEITIIAHRRVAPIFLPSYNGMRVRVFDPVLQHRGVRGLVRFGRGLREDELDMAFVLPLSFSSAFMTYLSGAGERIGYATQYRSRLLTRTLPLPHDYRNRHLISHYQALLEVVGVDNRRRRPEVQVTSRADDAARRWLGRYSVSESDPLVGLAPGASYGLAKRWPGERFASVARTLAREYSVRVLVLGGMEDAGLNGIYGLSDASVIDLTGKTSLDEAAALIRRCELFISNDSGLMHVAAAVGTPVVAIFGSTSPTWTGPIGERHTVLAGRADCAPCFARVCPYATYDCLDRIQVSDVLEASRRTLEEGVFTNRERPG</sequence>
<gene>
    <name evidence="6" type="ORF">AMJ39_06200</name>
</gene>
<dbReference type="Proteomes" id="UP000052008">
    <property type="component" value="Unassembled WGS sequence"/>
</dbReference>
<keyword evidence="1" id="KW-0328">Glycosyltransferase</keyword>
<dbReference type="STRING" id="1703770.AMJ39_06200"/>
<dbReference type="CDD" id="cd03789">
    <property type="entry name" value="GT9_LPS_heptosyltransferase"/>
    <property type="match status" value="1"/>
</dbReference>
<dbReference type="PANTHER" id="PTHR30160:SF7">
    <property type="entry name" value="ADP-HEPTOSE--LPS HEPTOSYLTRANSFERASE 2"/>
    <property type="match status" value="1"/>
</dbReference>
<dbReference type="EC" id="2.4.99.24" evidence="4"/>
<dbReference type="NCBIfam" id="TIGR02195">
    <property type="entry name" value="heptsyl_trn_II"/>
    <property type="match status" value="1"/>
</dbReference>
<comment type="similarity">
    <text evidence="3">Belongs to the glycosyltransferase 9 family.</text>
</comment>
<evidence type="ECO:0000256" key="4">
    <source>
        <dbReference type="ARBA" id="ARBA00044042"/>
    </source>
</evidence>
<dbReference type="EMBL" id="LIZS01000033">
    <property type="protein sequence ID" value="KPJ52997.1"/>
    <property type="molecule type" value="Genomic_DNA"/>
</dbReference>
<evidence type="ECO:0000313" key="6">
    <source>
        <dbReference type="EMBL" id="KPJ52997.1"/>
    </source>
</evidence>
<dbReference type="FunFam" id="3.40.50.2000:FF:000023">
    <property type="entry name" value="ADP-heptose--LPS heptosyltransferase II"/>
    <property type="match status" value="1"/>
</dbReference>
<comment type="catalytic activity">
    <reaction evidence="5">
        <text>an L-alpha-D-Hep-(1-&gt;5)-[alpha-Kdo-(2-&gt;4)]-alpha-Kdo-(2-&gt;6)-lipid A + ADP-L-glycero-beta-D-manno-heptose = an L-alpha-D-Hep-(1-&gt;3)-L-alpha-D-Hep-(1-&gt;5)-[alpha-Kdo-(2-&gt;4)]-alpha-Kdo-(2-&gt;6)-lipid A + ADP + H(+)</text>
        <dbReference type="Rhea" id="RHEA:74071"/>
        <dbReference type="ChEBI" id="CHEBI:15378"/>
        <dbReference type="ChEBI" id="CHEBI:61506"/>
        <dbReference type="ChEBI" id="CHEBI:193068"/>
        <dbReference type="ChEBI" id="CHEBI:193069"/>
        <dbReference type="ChEBI" id="CHEBI:456216"/>
        <dbReference type="EC" id="2.4.99.24"/>
    </reaction>
</comment>
<keyword evidence="2" id="KW-0808">Transferase</keyword>